<sequence>PFINQQTRTRKRDTCIKVMVAVILLGIVFGFVIYEWNGYWPGVEERQDLSGHQGANKTHKIYEEDEGHDHDQHHHHDDGDHNDHDHKDGDDHHDHHDDDHHEHDHDHHDDHTHEH</sequence>
<comment type="caution">
    <text evidence="3">The sequence shown here is derived from an EMBL/GenBank/DDBJ whole genome shotgun (WGS) entry which is preliminary data.</text>
</comment>
<feature type="region of interest" description="Disordered" evidence="1">
    <location>
        <begin position="45"/>
        <end position="115"/>
    </location>
</feature>
<dbReference type="AlphaFoldDB" id="A0ABD0R5K1"/>
<keyword evidence="2" id="KW-0472">Membrane</keyword>
<gene>
    <name evidence="3" type="ORF">M9458_011257</name>
</gene>
<accession>A0ABD0R5K1</accession>
<keyword evidence="4" id="KW-1185">Reference proteome</keyword>
<keyword evidence="2" id="KW-1133">Transmembrane helix</keyword>
<dbReference type="EMBL" id="JAMKFB020000005">
    <property type="protein sequence ID" value="KAL0192961.1"/>
    <property type="molecule type" value="Genomic_DNA"/>
</dbReference>
<name>A0ABD0R5K1_CIRMR</name>
<reference evidence="3 4" key="1">
    <citation type="submission" date="2024-05" db="EMBL/GenBank/DDBJ databases">
        <title>Genome sequencing and assembly of Indian major carp, Cirrhinus mrigala (Hamilton, 1822).</title>
        <authorList>
            <person name="Mohindra V."/>
            <person name="Chowdhury L.M."/>
            <person name="Lal K."/>
            <person name="Jena J.K."/>
        </authorList>
    </citation>
    <scope>NUCLEOTIDE SEQUENCE [LARGE SCALE GENOMIC DNA]</scope>
    <source>
        <strain evidence="3">CM1030</strain>
        <tissue evidence="3">Blood</tissue>
    </source>
</reference>
<protein>
    <submittedName>
        <fullName evidence="3">Uncharacterized protein</fullName>
    </submittedName>
</protein>
<evidence type="ECO:0000256" key="1">
    <source>
        <dbReference type="SAM" id="MobiDB-lite"/>
    </source>
</evidence>
<organism evidence="3 4">
    <name type="scientific">Cirrhinus mrigala</name>
    <name type="common">Mrigala</name>
    <dbReference type="NCBI Taxonomy" id="683832"/>
    <lineage>
        <taxon>Eukaryota</taxon>
        <taxon>Metazoa</taxon>
        <taxon>Chordata</taxon>
        <taxon>Craniata</taxon>
        <taxon>Vertebrata</taxon>
        <taxon>Euteleostomi</taxon>
        <taxon>Actinopterygii</taxon>
        <taxon>Neopterygii</taxon>
        <taxon>Teleostei</taxon>
        <taxon>Ostariophysi</taxon>
        <taxon>Cypriniformes</taxon>
        <taxon>Cyprinidae</taxon>
        <taxon>Labeoninae</taxon>
        <taxon>Labeonini</taxon>
        <taxon>Cirrhinus</taxon>
    </lineage>
</organism>
<keyword evidence="2" id="KW-0812">Transmembrane</keyword>
<evidence type="ECO:0000256" key="2">
    <source>
        <dbReference type="SAM" id="Phobius"/>
    </source>
</evidence>
<evidence type="ECO:0000313" key="3">
    <source>
        <dbReference type="EMBL" id="KAL0192961.1"/>
    </source>
</evidence>
<dbReference type="Proteomes" id="UP001529510">
    <property type="component" value="Unassembled WGS sequence"/>
</dbReference>
<evidence type="ECO:0000313" key="4">
    <source>
        <dbReference type="Proteomes" id="UP001529510"/>
    </source>
</evidence>
<feature type="non-terminal residue" evidence="3">
    <location>
        <position position="1"/>
    </location>
</feature>
<proteinExistence type="predicted"/>
<feature type="transmembrane region" description="Helical" evidence="2">
    <location>
        <begin position="15"/>
        <end position="34"/>
    </location>
</feature>
<feature type="compositionally biased region" description="Basic and acidic residues" evidence="1">
    <location>
        <begin position="67"/>
        <end position="115"/>
    </location>
</feature>
<feature type="non-terminal residue" evidence="3">
    <location>
        <position position="115"/>
    </location>
</feature>